<feature type="transmembrane region" description="Helical" evidence="2">
    <location>
        <begin position="637"/>
        <end position="661"/>
    </location>
</feature>
<feature type="region of interest" description="Disordered" evidence="1">
    <location>
        <begin position="1045"/>
        <end position="1076"/>
    </location>
</feature>
<feature type="region of interest" description="Disordered" evidence="1">
    <location>
        <begin position="933"/>
        <end position="962"/>
    </location>
</feature>
<proteinExistence type="predicted"/>
<keyword evidence="2" id="KW-0472">Membrane</keyword>
<accession>A0A078AP78</accession>
<dbReference type="EMBL" id="CCKQ01012320">
    <property type="protein sequence ID" value="CDW83929.1"/>
    <property type="molecule type" value="Genomic_DNA"/>
</dbReference>
<gene>
    <name evidence="3" type="primary">Contig4406.g4710</name>
    <name evidence="3" type="ORF">STYLEM_12983</name>
</gene>
<feature type="compositionally biased region" description="Basic residues" evidence="1">
    <location>
        <begin position="1050"/>
        <end position="1063"/>
    </location>
</feature>
<protein>
    <recommendedName>
        <fullName evidence="5">Transmembrane protein</fullName>
    </recommendedName>
</protein>
<name>A0A078AP78_STYLE</name>
<evidence type="ECO:0000256" key="1">
    <source>
        <dbReference type="SAM" id="MobiDB-lite"/>
    </source>
</evidence>
<keyword evidence="2" id="KW-0812">Transmembrane</keyword>
<dbReference type="Proteomes" id="UP000039865">
    <property type="component" value="Unassembled WGS sequence"/>
</dbReference>
<dbReference type="AlphaFoldDB" id="A0A078AP78"/>
<evidence type="ECO:0000313" key="3">
    <source>
        <dbReference type="EMBL" id="CDW83929.1"/>
    </source>
</evidence>
<feature type="compositionally biased region" description="Polar residues" evidence="1">
    <location>
        <begin position="945"/>
        <end position="962"/>
    </location>
</feature>
<sequence length="1076" mass="122215">MLELASQIVSITKKINFAPLLILQVGIAAYKMNLVQQIIYAQIQPQMQAAKDILLAQQIHDAEMLFKLNDQIILRFSRLTGANVFLYSGGFGFDTSQTQTRLVLGKNYSIPADQRMYVVIVPQTGVNADFTLISSLNISQIQYNNSVSDASTSNNITAISKITSSNEITISILVIIIVGSVIGCFIFAAIIVISVYRYKRKNLILSNKLSSEEVQNQNYFQRKKTKLEFEVYHQTNPNLNNGNILDDIQNSTPRRLNSEIERTIKEEQKAGTKNIRQENVLQNMKKKQKQKTYNKLSSRGSQDSDSLQSESSLALKRGQSDINNLKSKKQVRLNQVQPYQQQSANEFHNDLLQNNGASEGKRLDKVKNDSNKGSQKKTNKNMMLPPLRPRQNQIIPSLQADYQPDFGVQDDELNQVGRGNKSKKKVKISQVTAYTFITSSLTCRTSCLDQSKIFCPTIDKKGGYCCDLGEKCPNPFGFCSNNMQGIPAMQQFLCPFETFCGPTTYIIDSTTTQQTLSVNNRLFVNKAGCQYIFQPPSNALTGDYIQVRLEQLVNAQVLINQSQNLTSFGTQYLLSIGNWVSIYLPNKIYMTASGTSTVAGQFALSYQFVKKGTLNNGTNATSLQFSSSSGQSNDNTLLFIFIAVGLIAILIIVVIVLIYVFRRVKNKKVTPNLVIEELKQLQEKDTENKDNLDQDQGPDLEEAQMLDEYYNRTINITNTNKNETPKQLKKQFFQSDIEDNVNNNINDTLSKNKPPKNKLSYKSDKESTTVGPGSRIIATDTEGMPSVTGSNKKQNSKVLMLPPIIQKKRIERINEELDQSIEEPKPSNKFFNLPKQAMAKTSYDSSKKQSIMTIDLSKIKTQELEQLYEKKLQGQLDLRNQEVEQRNKQKTRKPSKDSRESREKNHPINNDQQEFEPESDYDYAKETQKFRQTFQGQSFKDMKPTQINERSQSRSSKRSTLQMPRQYELDDLQLFNKNSQQLISQNTQENFFKPLGQTRLPAATMSKTQQGFNQVLKQKRINDAQRNFIGYMGDVVDHGEVEEISQFTSKSKKKKKKKKKAVKKQNLVTEELDDDD</sequence>
<evidence type="ECO:0000256" key="2">
    <source>
        <dbReference type="SAM" id="Phobius"/>
    </source>
</evidence>
<reference evidence="3 4" key="1">
    <citation type="submission" date="2014-06" db="EMBL/GenBank/DDBJ databases">
        <authorList>
            <person name="Swart Estienne"/>
        </authorList>
    </citation>
    <scope>NUCLEOTIDE SEQUENCE [LARGE SCALE GENOMIC DNA]</scope>
    <source>
        <strain evidence="3 4">130c</strain>
    </source>
</reference>
<feature type="region of interest" description="Disordered" evidence="1">
    <location>
        <begin position="352"/>
        <end position="387"/>
    </location>
</feature>
<feature type="region of interest" description="Disordered" evidence="1">
    <location>
        <begin position="743"/>
        <end position="793"/>
    </location>
</feature>
<feature type="compositionally biased region" description="Low complexity" evidence="1">
    <location>
        <begin position="301"/>
        <end position="313"/>
    </location>
</feature>
<evidence type="ECO:0008006" key="5">
    <source>
        <dbReference type="Google" id="ProtNLM"/>
    </source>
</evidence>
<keyword evidence="4" id="KW-1185">Reference proteome</keyword>
<evidence type="ECO:0000313" key="4">
    <source>
        <dbReference type="Proteomes" id="UP000039865"/>
    </source>
</evidence>
<keyword evidence="2" id="KW-1133">Transmembrane helix</keyword>
<dbReference type="InParanoid" id="A0A078AP78"/>
<feature type="region of interest" description="Disordered" evidence="1">
    <location>
        <begin position="267"/>
        <end position="335"/>
    </location>
</feature>
<feature type="region of interest" description="Disordered" evidence="1">
    <location>
        <begin position="879"/>
        <end position="919"/>
    </location>
</feature>
<feature type="compositionally biased region" description="Basic and acidic residues" evidence="1">
    <location>
        <begin position="359"/>
        <end position="370"/>
    </location>
</feature>
<feature type="compositionally biased region" description="Basic and acidic residues" evidence="1">
    <location>
        <begin position="894"/>
        <end position="906"/>
    </location>
</feature>
<organism evidence="3 4">
    <name type="scientific">Stylonychia lemnae</name>
    <name type="common">Ciliate</name>
    <dbReference type="NCBI Taxonomy" id="5949"/>
    <lineage>
        <taxon>Eukaryota</taxon>
        <taxon>Sar</taxon>
        <taxon>Alveolata</taxon>
        <taxon>Ciliophora</taxon>
        <taxon>Intramacronucleata</taxon>
        <taxon>Spirotrichea</taxon>
        <taxon>Stichotrichia</taxon>
        <taxon>Sporadotrichida</taxon>
        <taxon>Oxytrichidae</taxon>
        <taxon>Stylonychinae</taxon>
        <taxon>Stylonychia</taxon>
    </lineage>
</organism>
<feature type="transmembrane region" description="Helical" evidence="2">
    <location>
        <begin position="170"/>
        <end position="196"/>
    </location>
</feature>